<dbReference type="KEGG" id="dvl:Dvul_1080"/>
<dbReference type="RefSeq" id="WP_011792043.1">
    <property type="nucleotide sequence ID" value="NC_008751.1"/>
</dbReference>
<dbReference type="Pfam" id="PF09356">
    <property type="entry name" value="Phage_BR0599"/>
    <property type="match status" value="1"/>
</dbReference>
<evidence type="ECO:0000313" key="3">
    <source>
        <dbReference type="Proteomes" id="UP000009173"/>
    </source>
</evidence>
<evidence type="ECO:0000313" key="2">
    <source>
        <dbReference type="EMBL" id="ABM28100.1"/>
    </source>
</evidence>
<gene>
    <name evidence="2" type="ordered locus">Dvul_1080</name>
</gene>
<protein>
    <recommendedName>
        <fullName evidence="1">Bacteriophage phiJL001 Gp84 C-terminal domain-containing protein</fullName>
    </recommendedName>
</protein>
<dbReference type="HOGENOM" id="CLU_082042_0_0_7"/>
<sequence length="265" mass="28945">MTWRLTDLSIFGGRPVELFRFVYGVNRYCFTSSDADVSYQGESYKATPMERTGISIAHDISKADITITVPRDNKLAALYVGPPPDDVISLTVFSYHKGDGDFVVLWQGRVTSVMFAGSTASITCEPVFTSLRRPGLRAMYQRLCRHELYSSACGVQSESYKVVYAGVVSYSGVTLTLPVPLTAGWATGGLLTTSRGAKRWVLAQNGAVLTLNNAIIDLNVDEPVTVYAGCDCTRETCNAKFGNILNFGGFPWVPYKNPFAGDPIM</sequence>
<organism evidence="2 3">
    <name type="scientific">Nitratidesulfovibrio vulgaris (strain DP4)</name>
    <name type="common">Desulfovibrio vulgaris</name>
    <dbReference type="NCBI Taxonomy" id="391774"/>
    <lineage>
        <taxon>Bacteria</taxon>
        <taxon>Pseudomonadati</taxon>
        <taxon>Thermodesulfobacteriota</taxon>
        <taxon>Desulfovibrionia</taxon>
        <taxon>Desulfovibrionales</taxon>
        <taxon>Desulfovibrionaceae</taxon>
        <taxon>Nitratidesulfovibrio</taxon>
    </lineage>
</organism>
<dbReference type="InterPro" id="IPR011928">
    <property type="entry name" value="Phage_phiJL001_Gp84"/>
</dbReference>
<dbReference type="InterPro" id="IPR018964">
    <property type="entry name" value="Phage_phiJL001_Gp84_C"/>
</dbReference>
<accession>A0A0H3A6Z4</accession>
<dbReference type="Proteomes" id="UP000009173">
    <property type="component" value="Chromosome"/>
</dbReference>
<dbReference type="NCBIfam" id="TIGR02218">
    <property type="entry name" value="phg_TIGR02218"/>
    <property type="match status" value="1"/>
</dbReference>
<proteinExistence type="predicted"/>
<dbReference type="EMBL" id="CP000527">
    <property type="protein sequence ID" value="ABM28100.1"/>
    <property type="molecule type" value="Genomic_DNA"/>
</dbReference>
<reference evidence="3" key="1">
    <citation type="journal article" date="2009" name="Environ. Microbiol.">
        <title>Contribution of mobile genetic elements to Desulfovibrio vulgaris genome plasticity.</title>
        <authorList>
            <person name="Walker C.B."/>
            <person name="Stolyar S."/>
            <person name="Chivian D."/>
            <person name="Pinel N."/>
            <person name="Gabster J.A."/>
            <person name="Dehal P.S."/>
            <person name="He Z."/>
            <person name="Yang Z.K."/>
            <person name="Yen H.C."/>
            <person name="Zhou J."/>
            <person name="Wall J.D."/>
            <person name="Hazen T.C."/>
            <person name="Arkin A.P."/>
            <person name="Stahl D.A."/>
        </authorList>
    </citation>
    <scope>NUCLEOTIDE SEQUENCE [LARGE SCALE GENOMIC DNA]</scope>
    <source>
        <strain evidence="3">DP4</strain>
    </source>
</reference>
<feature type="domain" description="Bacteriophage phiJL001 Gp84 C-terminal" evidence="1">
    <location>
        <begin position="185"/>
        <end position="256"/>
    </location>
</feature>
<evidence type="ECO:0000259" key="1">
    <source>
        <dbReference type="Pfam" id="PF09356"/>
    </source>
</evidence>
<dbReference type="AlphaFoldDB" id="A0A0H3A6Z4"/>
<dbReference type="Pfam" id="PF09931">
    <property type="entry name" value="Phage_phiJL001_Gp84_N"/>
    <property type="match status" value="1"/>
</dbReference>
<name>A0A0H3A6Z4_NITV4</name>